<organism evidence="9 10">
    <name type="scientific">Rhodococcus spongiicola</name>
    <dbReference type="NCBI Taxonomy" id="2487352"/>
    <lineage>
        <taxon>Bacteria</taxon>
        <taxon>Bacillati</taxon>
        <taxon>Actinomycetota</taxon>
        <taxon>Actinomycetes</taxon>
        <taxon>Mycobacteriales</taxon>
        <taxon>Nocardiaceae</taxon>
        <taxon>Rhodococcus</taxon>
    </lineage>
</organism>
<dbReference type="EMBL" id="RKLN01000001">
    <property type="protein sequence ID" value="RVW06132.1"/>
    <property type="molecule type" value="Genomic_DNA"/>
</dbReference>
<keyword evidence="5 8" id="KW-1133">Transmembrane helix</keyword>
<evidence type="ECO:0000256" key="8">
    <source>
        <dbReference type="SAM" id="Phobius"/>
    </source>
</evidence>
<keyword evidence="3 9" id="KW-0808">Transferase</keyword>
<name>A0A3S3B9B9_9NOCA</name>
<evidence type="ECO:0000256" key="1">
    <source>
        <dbReference type="ARBA" id="ARBA00004651"/>
    </source>
</evidence>
<feature type="transmembrane region" description="Helical" evidence="8">
    <location>
        <begin position="164"/>
        <end position="182"/>
    </location>
</feature>
<evidence type="ECO:0000313" key="9">
    <source>
        <dbReference type="EMBL" id="RVW06132.1"/>
    </source>
</evidence>
<evidence type="ECO:0000256" key="5">
    <source>
        <dbReference type="ARBA" id="ARBA00022989"/>
    </source>
</evidence>
<evidence type="ECO:0000256" key="3">
    <source>
        <dbReference type="ARBA" id="ARBA00022679"/>
    </source>
</evidence>
<accession>A0A3S3B9B9</accession>
<feature type="transmembrane region" description="Helical" evidence="8">
    <location>
        <begin position="219"/>
        <end position="238"/>
    </location>
</feature>
<dbReference type="Proteomes" id="UP000284333">
    <property type="component" value="Unassembled WGS sequence"/>
</dbReference>
<dbReference type="OrthoDB" id="9774600at2"/>
<dbReference type="NCBIfam" id="NF009915">
    <property type="entry name" value="PRK13375.1"/>
    <property type="match status" value="1"/>
</dbReference>
<comment type="similarity">
    <text evidence="7">Belongs to the glycosyltransferase 87 family.</text>
</comment>
<feature type="transmembrane region" description="Helical" evidence="8">
    <location>
        <begin position="28"/>
        <end position="49"/>
    </location>
</feature>
<feature type="transmembrane region" description="Helical" evidence="8">
    <location>
        <begin position="282"/>
        <end position="300"/>
    </location>
</feature>
<proteinExistence type="inferred from homology"/>
<dbReference type="GO" id="GO:0016758">
    <property type="term" value="F:hexosyltransferase activity"/>
    <property type="evidence" value="ECO:0007669"/>
    <property type="project" value="InterPro"/>
</dbReference>
<keyword evidence="10" id="KW-1185">Reference proteome</keyword>
<feature type="transmembrane region" description="Helical" evidence="8">
    <location>
        <begin position="312"/>
        <end position="334"/>
    </location>
</feature>
<comment type="caution">
    <text evidence="9">The sequence shown here is derived from an EMBL/GenBank/DDBJ whole genome shotgun (WGS) entry which is preliminary data.</text>
</comment>
<evidence type="ECO:0000313" key="10">
    <source>
        <dbReference type="Proteomes" id="UP000284333"/>
    </source>
</evidence>
<keyword evidence="2" id="KW-1003">Cell membrane</keyword>
<evidence type="ECO:0000256" key="6">
    <source>
        <dbReference type="ARBA" id="ARBA00023136"/>
    </source>
</evidence>
<reference evidence="9 10" key="1">
    <citation type="submission" date="2018-11" db="EMBL/GenBank/DDBJ databases">
        <title>Rhodococcus spongicola sp. nov. and Rhodococcus xishaensis sp. nov. from marine sponges.</title>
        <authorList>
            <person name="Li L."/>
            <person name="Lin H.W."/>
        </authorList>
    </citation>
    <scope>NUCLEOTIDE SEQUENCE [LARGE SCALE GENOMIC DNA]</scope>
    <source>
        <strain evidence="9 10">LHW50502</strain>
    </source>
</reference>
<gene>
    <name evidence="9" type="ORF">EF834_01330</name>
</gene>
<feature type="transmembrane region" description="Helical" evidence="8">
    <location>
        <begin position="354"/>
        <end position="371"/>
    </location>
</feature>
<keyword evidence="6 8" id="KW-0472">Membrane</keyword>
<sequence length="430" mass="47338">MSTGERQPVSVLSRLSRADRARTVFHRLLRWAPLVLALSVLARLLWTILTPNGTNFVDLHVYVDGSAALLHGDLYAFTYSEETPDFPLPFTYPPFAALVFLPLHYLPFGLVGLCWQVFTVVALFWVIRISLELLIGETAREPRWRNVAMLWTALGVWSEPVRTTLDYGQVNVFLVLGAMLAVRSTRWWVSGGIVGALAGVKLTPAITGLYFLAQRRWRAAIFSGVAFAGTVGLSYLVIDGQARDYFTSKFGDADRIGPVGSAWNQSLRGALSRLAGHDVGSGVVWIAAVVVAAALGFLAWRALDRDDRLGTLVLVQLFGLLVSPISWVHHWVWVLPMLIWLVYGPYGRLLGTRIVAASWLAVTVIGVPWVLKQLEDDSISRPGALAWAAAVNVVGVLVVFAWVAYAGRRYRITLTPPARRSGEPTPDPIS</sequence>
<dbReference type="GO" id="GO:0005886">
    <property type="term" value="C:plasma membrane"/>
    <property type="evidence" value="ECO:0007669"/>
    <property type="project" value="UniProtKB-SubCell"/>
</dbReference>
<feature type="transmembrane region" description="Helical" evidence="8">
    <location>
        <begin position="188"/>
        <end position="212"/>
    </location>
</feature>
<dbReference type="RefSeq" id="WP_127944878.1">
    <property type="nucleotide sequence ID" value="NZ_RKLN01000001.1"/>
</dbReference>
<dbReference type="AlphaFoldDB" id="A0A3S3B9B9"/>
<comment type="subcellular location">
    <subcellularLocation>
        <location evidence="1">Cell membrane</location>
        <topology evidence="1">Multi-pass membrane protein</topology>
    </subcellularLocation>
</comment>
<dbReference type="Pfam" id="PF09594">
    <property type="entry name" value="GT87"/>
    <property type="match status" value="1"/>
</dbReference>
<evidence type="ECO:0000256" key="2">
    <source>
        <dbReference type="ARBA" id="ARBA00022475"/>
    </source>
</evidence>
<feature type="transmembrane region" description="Helical" evidence="8">
    <location>
        <begin position="383"/>
        <end position="405"/>
    </location>
</feature>
<dbReference type="InterPro" id="IPR018584">
    <property type="entry name" value="GT87"/>
</dbReference>
<feature type="transmembrane region" description="Helical" evidence="8">
    <location>
        <begin position="105"/>
        <end position="127"/>
    </location>
</feature>
<keyword evidence="9" id="KW-0328">Glycosyltransferase</keyword>
<protein>
    <submittedName>
        <fullName evidence="9">Mannosyltransferase</fullName>
    </submittedName>
</protein>
<evidence type="ECO:0000256" key="4">
    <source>
        <dbReference type="ARBA" id="ARBA00022692"/>
    </source>
</evidence>
<keyword evidence="4 8" id="KW-0812">Transmembrane</keyword>
<evidence type="ECO:0000256" key="7">
    <source>
        <dbReference type="ARBA" id="ARBA00024033"/>
    </source>
</evidence>